<sequence length="89" mass="9569">MTLGTLRRAREGLEGQEQQEGQEGYRTVTVWAVAMVGPDLAARGGAPRGLRAVAPPFVLRQGIYGWGRPASCARCCAITLGPAFLWPDK</sequence>
<evidence type="ECO:0000313" key="2">
    <source>
        <dbReference type="EMBL" id="SDV50780.1"/>
    </source>
</evidence>
<evidence type="ECO:0000256" key="1">
    <source>
        <dbReference type="SAM" id="MobiDB-lite"/>
    </source>
</evidence>
<dbReference type="EMBL" id="FNLO01000013">
    <property type="protein sequence ID" value="SDV50780.1"/>
    <property type="molecule type" value="Genomic_DNA"/>
</dbReference>
<organism evidence="2 3">
    <name type="scientific">Chitinasiproducens palmae</name>
    <dbReference type="NCBI Taxonomy" id="1770053"/>
    <lineage>
        <taxon>Bacteria</taxon>
        <taxon>Pseudomonadati</taxon>
        <taxon>Pseudomonadota</taxon>
        <taxon>Betaproteobacteria</taxon>
        <taxon>Burkholderiales</taxon>
        <taxon>Burkholderiaceae</taxon>
        <taxon>Chitinasiproducens</taxon>
    </lineage>
</organism>
<proteinExistence type="predicted"/>
<dbReference type="STRING" id="1770053.SAMN05216551_113100"/>
<dbReference type="RefSeq" id="WP_091912029.1">
    <property type="nucleotide sequence ID" value="NZ_FNLO01000013.1"/>
</dbReference>
<evidence type="ECO:0000313" key="3">
    <source>
        <dbReference type="Proteomes" id="UP000243719"/>
    </source>
</evidence>
<name>A0A1H2PUB4_9BURK</name>
<dbReference type="AlphaFoldDB" id="A0A1H2PUB4"/>
<reference evidence="3" key="1">
    <citation type="submission" date="2016-09" db="EMBL/GenBank/DDBJ databases">
        <authorList>
            <person name="Varghese N."/>
            <person name="Submissions S."/>
        </authorList>
    </citation>
    <scope>NUCLEOTIDE SEQUENCE [LARGE SCALE GENOMIC DNA]</scope>
    <source>
        <strain evidence="3">JS23</strain>
    </source>
</reference>
<gene>
    <name evidence="2" type="ORF">SAMN05216551_113100</name>
</gene>
<protein>
    <submittedName>
        <fullName evidence="2">Uncharacterized protein</fullName>
    </submittedName>
</protein>
<dbReference type="Proteomes" id="UP000243719">
    <property type="component" value="Unassembled WGS sequence"/>
</dbReference>
<keyword evidence="3" id="KW-1185">Reference proteome</keyword>
<feature type="region of interest" description="Disordered" evidence="1">
    <location>
        <begin position="1"/>
        <end position="23"/>
    </location>
</feature>
<accession>A0A1H2PUB4</accession>